<reference evidence="1" key="2">
    <citation type="submission" date="2020-11" db="EMBL/GenBank/DDBJ databases">
        <authorList>
            <person name="McCartney M.A."/>
            <person name="Auch B."/>
            <person name="Kono T."/>
            <person name="Mallez S."/>
            <person name="Becker A."/>
            <person name="Gohl D.M."/>
            <person name="Silverstein K.A.T."/>
            <person name="Koren S."/>
            <person name="Bechman K.B."/>
            <person name="Herman A."/>
            <person name="Abrahante J.E."/>
            <person name="Garbe J."/>
        </authorList>
    </citation>
    <scope>NUCLEOTIDE SEQUENCE</scope>
    <source>
        <strain evidence="1">Duluth1</strain>
        <tissue evidence="1">Whole animal</tissue>
    </source>
</reference>
<keyword evidence="2" id="KW-1185">Reference proteome</keyword>
<evidence type="ECO:0000313" key="2">
    <source>
        <dbReference type="Proteomes" id="UP000828390"/>
    </source>
</evidence>
<dbReference type="AlphaFoldDB" id="A0A9D4LE33"/>
<comment type="caution">
    <text evidence="1">The sequence shown here is derived from an EMBL/GenBank/DDBJ whole genome shotgun (WGS) entry which is preliminary data.</text>
</comment>
<dbReference type="EMBL" id="JAIWYP010000003">
    <property type="protein sequence ID" value="KAH3856405.1"/>
    <property type="molecule type" value="Genomic_DNA"/>
</dbReference>
<reference evidence="1" key="1">
    <citation type="journal article" date="2019" name="bioRxiv">
        <title>The Genome of the Zebra Mussel, Dreissena polymorpha: A Resource for Invasive Species Research.</title>
        <authorList>
            <person name="McCartney M.A."/>
            <person name="Auch B."/>
            <person name="Kono T."/>
            <person name="Mallez S."/>
            <person name="Zhang Y."/>
            <person name="Obille A."/>
            <person name="Becker A."/>
            <person name="Abrahante J.E."/>
            <person name="Garbe J."/>
            <person name="Badalamenti J.P."/>
            <person name="Herman A."/>
            <person name="Mangelson H."/>
            <person name="Liachko I."/>
            <person name="Sullivan S."/>
            <person name="Sone E.D."/>
            <person name="Koren S."/>
            <person name="Silverstein K.A.T."/>
            <person name="Beckman K.B."/>
            <person name="Gohl D.M."/>
        </authorList>
    </citation>
    <scope>NUCLEOTIDE SEQUENCE</scope>
    <source>
        <strain evidence="1">Duluth1</strain>
        <tissue evidence="1">Whole animal</tissue>
    </source>
</reference>
<sequence>MLEELNLETLESRRTKYQLTMLHRIVNKLVNIDANKYLKPQKRCLDTRTDQASCLSLLHLIPSRTAFSHAVYHFGTTYQHPLLRPPLWHPSKVGYPA</sequence>
<evidence type="ECO:0000313" key="1">
    <source>
        <dbReference type="EMBL" id="KAH3856405.1"/>
    </source>
</evidence>
<dbReference type="Proteomes" id="UP000828390">
    <property type="component" value="Unassembled WGS sequence"/>
</dbReference>
<protein>
    <submittedName>
        <fullName evidence="1">Uncharacterized protein</fullName>
    </submittedName>
</protein>
<accession>A0A9D4LE33</accession>
<proteinExistence type="predicted"/>
<name>A0A9D4LE33_DREPO</name>
<organism evidence="1 2">
    <name type="scientific">Dreissena polymorpha</name>
    <name type="common">Zebra mussel</name>
    <name type="synonym">Mytilus polymorpha</name>
    <dbReference type="NCBI Taxonomy" id="45954"/>
    <lineage>
        <taxon>Eukaryota</taxon>
        <taxon>Metazoa</taxon>
        <taxon>Spiralia</taxon>
        <taxon>Lophotrochozoa</taxon>
        <taxon>Mollusca</taxon>
        <taxon>Bivalvia</taxon>
        <taxon>Autobranchia</taxon>
        <taxon>Heteroconchia</taxon>
        <taxon>Euheterodonta</taxon>
        <taxon>Imparidentia</taxon>
        <taxon>Neoheterodontei</taxon>
        <taxon>Myida</taxon>
        <taxon>Dreissenoidea</taxon>
        <taxon>Dreissenidae</taxon>
        <taxon>Dreissena</taxon>
    </lineage>
</organism>
<gene>
    <name evidence="1" type="ORF">DPMN_098993</name>
</gene>